<dbReference type="PANTHER" id="PTHR13318">
    <property type="entry name" value="PARTNER OF PAIRED, ISOFORM B-RELATED"/>
    <property type="match status" value="1"/>
</dbReference>
<dbReference type="Pfam" id="PF12937">
    <property type="entry name" value="F-box-like"/>
    <property type="match status" value="1"/>
</dbReference>
<dbReference type="Proteomes" id="UP000695022">
    <property type="component" value="Unplaced"/>
</dbReference>
<dbReference type="SUPFAM" id="SSF52058">
    <property type="entry name" value="L domain-like"/>
    <property type="match status" value="1"/>
</dbReference>
<sequence length="672" mass="75185">MPDMLLMYIFQYFRASDLIVVSQTCKKFMRLSEDRILVRKCDFSDSFYSKENDICDYVKVRGCYITVLNLNNCFWIREKTASAIVKKCPNVVELHMLQCKLSLNTVAAAVRRGKLRKLSWSYQLMARGHMKRADQLAVKPCSWAGLASLRALTIDVCEPMLQKQQQFISSFLERCRNLETLAIYMSKLAQLPGSDKFCESRLDIATCWLYNFLFSDLDILRKLPTMRSLSLPICVNSMHHDISVTVDKLRAVPASLETLLAPVTLARGQELEPGVDKLARMRHVVLKVKSLPQLVGEQQWEYVNAYSADTNADLSQGLDAFLGAAPRLRQLKLQNYAPLTSLDFLDRCRDLTHLSLSNTHVHSDTNACAAIALCPRLRHLALPVCALVTTRDERLTARVKRPAAGGGGARKRRVGMRTRPPADADDTSNLRTVVDGCPDVCEFELIAPGCSDRFTSHEIIDQTACKFIRYVGDDDIAAIGRWTRLERLTLVRLKGLTHGSSLVDIAHRCTRLRSLTLVYVGGDNGNARCELALREALTHLPRLRDLRLEQPRVAFNPQFLSALARCTCLRRLAVVSLAGSLDGASLATVLDAAPLLTYLQVSANVSVAEARGVQRDLMKRYLCGRRPSLVVSISPCPRAGSDAVFEFALPFKHFSEMSCWKSRICGEPDNEA</sequence>
<organism evidence="3 4">
    <name type="scientific">Priapulus caudatus</name>
    <name type="common">Priapulid worm</name>
    <dbReference type="NCBI Taxonomy" id="37621"/>
    <lineage>
        <taxon>Eukaryota</taxon>
        <taxon>Metazoa</taxon>
        <taxon>Ecdysozoa</taxon>
        <taxon>Scalidophora</taxon>
        <taxon>Priapulida</taxon>
        <taxon>Priapulimorpha</taxon>
        <taxon>Priapulimorphida</taxon>
        <taxon>Priapulidae</taxon>
        <taxon>Priapulus</taxon>
    </lineage>
</organism>
<dbReference type="RefSeq" id="XP_014661579.1">
    <property type="nucleotide sequence ID" value="XM_014806093.1"/>
</dbReference>
<accession>A0ABM1DNQ8</accession>
<dbReference type="InterPro" id="IPR045627">
    <property type="entry name" value="FBXL18_LRR"/>
</dbReference>
<keyword evidence="3" id="KW-1185">Reference proteome</keyword>
<protein>
    <submittedName>
        <fullName evidence="4">F-box/LRR-repeat protein 18-like</fullName>
    </submittedName>
</protein>
<dbReference type="PROSITE" id="PS50181">
    <property type="entry name" value="FBOX"/>
    <property type="match status" value="1"/>
</dbReference>
<dbReference type="PANTHER" id="PTHR13318:SF247">
    <property type="entry name" value="GH16156P"/>
    <property type="match status" value="1"/>
</dbReference>
<dbReference type="SUPFAM" id="SSF81383">
    <property type="entry name" value="F-box domain"/>
    <property type="match status" value="1"/>
</dbReference>
<name>A0ABM1DNQ8_PRICU</name>
<dbReference type="Gene3D" id="3.80.10.10">
    <property type="entry name" value="Ribonuclease Inhibitor"/>
    <property type="match status" value="3"/>
</dbReference>
<reference evidence="4" key="1">
    <citation type="submission" date="2025-08" db="UniProtKB">
        <authorList>
            <consortium name="RefSeq"/>
        </authorList>
    </citation>
    <scope>IDENTIFICATION</scope>
</reference>
<dbReference type="Gene3D" id="1.20.1280.50">
    <property type="match status" value="1"/>
</dbReference>
<proteinExistence type="predicted"/>
<feature type="region of interest" description="Disordered" evidence="1">
    <location>
        <begin position="401"/>
        <end position="427"/>
    </location>
</feature>
<feature type="domain" description="F-box" evidence="2">
    <location>
        <begin position="1"/>
        <end position="51"/>
    </location>
</feature>
<dbReference type="Pfam" id="PF19729">
    <property type="entry name" value="LRR_FBXL18"/>
    <property type="match status" value="1"/>
</dbReference>
<evidence type="ECO:0000313" key="4">
    <source>
        <dbReference type="RefSeq" id="XP_014661579.1"/>
    </source>
</evidence>
<evidence type="ECO:0000259" key="2">
    <source>
        <dbReference type="PROSITE" id="PS50181"/>
    </source>
</evidence>
<evidence type="ECO:0000313" key="3">
    <source>
        <dbReference type="Proteomes" id="UP000695022"/>
    </source>
</evidence>
<dbReference type="GeneID" id="106804769"/>
<gene>
    <name evidence="4" type="primary">LOC106804769</name>
</gene>
<evidence type="ECO:0000256" key="1">
    <source>
        <dbReference type="SAM" id="MobiDB-lite"/>
    </source>
</evidence>
<dbReference type="InterPro" id="IPR001810">
    <property type="entry name" value="F-box_dom"/>
</dbReference>
<dbReference type="InterPro" id="IPR036047">
    <property type="entry name" value="F-box-like_dom_sf"/>
</dbReference>
<dbReference type="InterPro" id="IPR032675">
    <property type="entry name" value="LRR_dom_sf"/>
</dbReference>